<gene>
    <name evidence="4" type="ORF">PPRIM_AZ9-3.1.T0840047</name>
</gene>
<feature type="chain" id="PRO_5035800935" evidence="3">
    <location>
        <begin position="17"/>
        <end position="186"/>
    </location>
</feature>
<evidence type="ECO:0000256" key="2">
    <source>
        <dbReference type="SAM" id="Phobius"/>
    </source>
</evidence>
<keyword evidence="2" id="KW-0812">Transmembrane</keyword>
<dbReference type="EMBL" id="CAJJDM010000087">
    <property type="protein sequence ID" value="CAD8089651.1"/>
    <property type="molecule type" value="Genomic_DNA"/>
</dbReference>
<organism evidence="4 5">
    <name type="scientific">Paramecium primaurelia</name>
    <dbReference type="NCBI Taxonomy" id="5886"/>
    <lineage>
        <taxon>Eukaryota</taxon>
        <taxon>Sar</taxon>
        <taxon>Alveolata</taxon>
        <taxon>Ciliophora</taxon>
        <taxon>Intramacronucleata</taxon>
        <taxon>Oligohymenophorea</taxon>
        <taxon>Peniculida</taxon>
        <taxon>Parameciidae</taxon>
        <taxon>Paramecium</taxon>
    </lineage>
</organism>
<comment type="caution">
    <text evidence="4">The sequence shown here is derived from an EMBL/GenBank/DDBJ whole genome shotgun (WGS) entry which is preliminary data.</text>
</comment>
<sequence>MKQIIILALLLILVLGDQHQNKHNHYKHKKGHVFKWILISIFAVGAFLIIRKIVRRRRHLKRMKKQGLNKLSETVVFGEPMNDNIQQPQYYAVPIEQYKQFKNWLNQQKQQQEALLQQQQQQQIQQQLLLQQQQQQPAQINQIPQQPIAGYPIYQQYPQQVPQIVYPQLLNKSHVEIQLPEVRVPQ</sequence>
<name>A0A8S1NHR7_PARPR</name>
<keyword evidence="5" id="KW-1185">Reference proteome</keyword>
<feature type="coiled-coil region" evidence="1">
    <location>
        <begin position="102"/>
        <end position="136"/>
    </location>
</feature>
<protein>
    <submittedName>
        <fullName evidence="4">Uncharacterized protein</fullName>
    </submittedName>
</protein>
<keyword evidence="1" id="KW-0175">Coiled coil</keyword>
<proteinExistence type="predicted"/>
<accession>A0A8S1NHR7</accession>
<reference evidence="4" key="1">
    <citation type="submission" date="2021-01" db="EMBL/GenBank/DDBJ databases">
        <authorList>
            <consortium name="Genoscope - CEA"/>
            <person name="William W."/>
        </authorList>
    </citation>
    <scope>NUCLEOTIDE SEQUENCE</scope>
</reference>
<keyword evidence="2" id="KW-1133">Transmembrane helix</keyword>
<evidence type="ECO:0000313" key="5">
    <source>
        <dbReference type="Proteomes" id="UP000688137"/>
    </source>
</evidence>
<evidence type="ECO:0000313" key="4">
    <source>
        <dbReference type="EMBL" id="CAD8089651.1"/>
    </source>
</evidence>
<keyword evidence="2" id="KW-0472">Membrane</keyword>
<feature type="transmembrane region" description="Helical" evidence="2">
    <location>
        <begin position="32"/>
        <end position="54"/>
    </location>
</feature>
<feature type="signal peptide" evidence="3">
    <location>
        <begin position="1"/>
        <end position="16"/>
    </location>
</feature>
<dbReference type="Proteomes" id="UP000688137">
    <property type="component" value="Unassembled WGS sequence"/>
</dbReference>
<evidence type="ECO:0000256" key="1">
    <source>
        <dbReference type="SAM" id="Coils"/>
    </source>
</evidence>
<dbReference type="OMA" id="GEPMNDN"/>
<dbReference type="AlphaFoldDB" id="A0A8S1NHR7"/>
<evidence type="ECO:0000256" key="3">
    <source>
        <dbReference type="SAM" id="SignalP"/>
    </source>
</evidence>
<keyword evidence="3" id="KW-0732">Signal</keyword>